<evidence type="ECO:0000313" key="2">
    <source>
        <dbReference type="Proteomes" id="UP000460626"/>
    </source>
</evidence>
<name>A0A845A3N2_9SPHN</name>
<evidence type="ECO:0000313" key="1">
    <source>
        <dbReference type="EMBL" id="MXO94250.1"/>
    </source>
</evidence>
<comment type="caution">
    <text evidence="1">The sequence shown here is derived from an EMBL/GenBank/DDBJ whole genome shotgun (WGS) entry which is preliminary data.</text>
</comment>
<dbReference type="RefSeq" id="WP_131453491.1">
    <property type="nucleotide sequence ID" value="NZ_BMJK01000002.1"/>
</dbReference>
<dbReference type="SUPFAM" id="SSF52091">
    <property type="entry name" value="SpoIIaa-like"/>
    <property type="match status" value="1"/>
</dbReference>
<organism evidence="1 2">
    <name type="scientific">Aurantiacibacter arachoides</name>
    <dbReference type="NCBI Taxonomy" id="1850444"/>
    <lineage>
        <taxon>Bacteria</taxon>
        <taxon>Pseudomonadati</taxon>
        <taxon>Pseudomonadota</taxon>
        <taxon>Alphaproteobacteria</taxon>
        <taxon>Sphingomonadales</taxon>
        <taxon>Erythrobacteraceae</taxon>
        <taxon>Aurantiacibacter</taxon>
    </lineage>
</organism>
<reference evidence="1 2" key="1">
    <citation type="submission" date="2019-12" db="EMBL/GenBank/DDBJ databases">
        <title>Genomic-based taxomic classification of the family Erythrobacteraceae.</title>
        <authorList>
            <person name="Xu L."/>
        </authorList>
    </citation>
    <scope>NUCLEOTIDE SEQUENCE [LARGE SCALE GENOMIC DNA]</scope>
    <source>
        <strain evidence="1 2">RC4-10-4</strain>
    </source>
</reference>
<dbReference type="EMBL" id="WTYH01000001">
    <property type="protein sequence ID" value="MXO94250.1"/>
    <property type="molecule type" value="Genomic_DNA"/>
</dbReference>
<dbReference type="InterPro" id="IPR021866">
    <property type="entry name" value="SpoIIAA-like"/>
</dbReference>
<keyword evidence="2" id="KW-1185">Reference proteome</keyword>
<dbReference type="Proteomes" id="UP000460626">
    <property type="component" value="Unassembled WGS sequence"/>
</dbReference>
<gene>
    <name evidence="1" type="ORF">GRI62_11650</name>
</gene>
<dbReference type="InterPro" id="IPR038396">
    <property type="entry name" value="SpoIIAA-like_sf"/>
</dbReference>
<protein>
    <submittedName>
        <fullName evidence="1">STAS/SEC14 domain-containing protein</fullName>
    </submittedName>
</protein>
<dbReference type="InterPro" id="IPR036513">
    <property type="entry name" value="STAS_dom_sf"/>
</dbReference>
<dbReference type="OrthoDB" id="555504at2"/>
<dbReference type="Pfam" id="PF11964">
    <property type="entry name" value="SpoIIAA-like"/>
    <property type="match status" value="1"/>
</dbReference>
<dbReference type="Gene3D" id="3.40.50.10600">
    <property type="entry name" value="SpoIIaa-like domains"/>
    <property type="match status" value="1"/>
</dbReference>
<sequence length="123" mass="14078">MLKVVEDDGLVRIKAERTLDSTDYDKFVPEFQRIAAREPGTVPMVIELAPDFSGWDFDGIWRDLKLDAKRKDSFGQIATLGDDKWVEWGTMLSNPLIRTEMKFFPPLNRDVAERWASDEGNAA</sequence>
<accession>A0A845A3N2</accession>
<dbReference type="AlphaFoldDB" id="A0A845A3N2"/>
<proteinExistence type="predicted"/>